<name>A0A061K3S3_ECOLX</name>
<protein>
    <submittedName>
        <fullName evidence="1">Phage major tail tube protein</fullName>
    </submittedName>
    <submittedName>
        <fullName evidence="2">Phage tail protein</fullName>
    </submittedName>
</protein>
<dbReference type="EMBL" id="DABCJL010000011">
    <property type="protein sequence ID" value="HAH7770707.1"/>
    <property type="molecule type" value="Genomic_DNA"/>
</dbReference>
<dbReference type="EMBL" id="CP107128">
    <property type="protein sequence ID" value="WLM93846.1"/>
    <property type="molecule type" value="Genomic_DNA"/>
</dbReference>
<reference evidence="2" key="1">
    <citation type="journal article" date="2018" name="Genome Biol.">
        <title>SKESA: strategic k-mer extension for scrupulous assemblies.</title>
        <authorList>
            <person name="Souvorov A."/>
            <person name="Agarwala R."/>
            <person name="Lipman D.J."/>
        </authorList>
    </citation>
    <scope>NUCLEOTIDE SEQUENCE [LARGE SCALE GENOMIC DNA]</scope>
    <source>
        <strain evidence="3">C0382</strain>
        <strain evidence="2">EC00763</strain>
    </source>
</reference>
<dbReference type="EMBL" id="SCJN01000153">
    <property type="protein sequence ID" value="RXD14345.1"/>
    <property type="molecule type" value="Genomic_DNA"/>
</dbReference>
<evidence type="ECO:0000313" key="4">
    <source>
        <dbReference type="EMBL" id="RXD14345.1"/>
    </source>
</evidence>
<reference evidence="5" key="4">
    <citation type="journal article" date="2023" name="Microorganisms">
        <title>Comparative Genomic Analysis of ST131 Subclade C2 of ESBL-Producing E. coli Isolates from Patients with Recurrent and Sporadic Urinary Tract Infections.</title>
        <authorList>
            <person name="Jaen-Luchoro D."/>
            <person name="Kahnamouei A."/>
            <person name="Yazdanshenas S."/>
            <person name="Lindblom A."/>
            <person name="Samuelsson E."/>
            <person name="Ahren C."/>
            <person name="Karami N."/>
        </authorList>
    </citation>
    <scope>NUCLEOTIDE SEQUENCE</scope>
    <source>
        <strain evidence="5">S7</strain>
    </source>
</reference>
<dbReference type="AlphaFoldDB" id="A0A061K3S3"/>
<dbReference type="EMBL" id="ABONVU020000015">
    <property type="protein sequence ID" value="EMJ5255485.1"/>
    <property type="molecule type" value="Genomic_DNA"/>
</dbReference>
<proteinExistence type="predicted"/>
<dbReference type="Proteomes" id="UP001285616">
    <property type="component" value="Unassembled WGS sequence"/>
</dbReference>
<evidence type="ECO:0000313" key="1">
    <source>
        <dbReference type="EMBL" id="EMJ5255485.1"/>
    </source>
</evidence>
<evidence type="ECO:0000313" key="3">
    <source>
        <dbReference type="EMBL" id="HAH7770707.1"/>
    </source>
</evidence>
<dbReference type="Proteomes" id="UP000843571">
    <property type="component" value="Unassembled WGS sequence"/>
</dbReference>
<evidence type="ECO:0000313" key="6">
    <source>
        <dbReference type="Proteomes" id="UP000288730"/>
    </source>
</evidence>
<reference evidence="1" key="5">
    <citation type="submission" date="2024-02" db="EMBL/GenBank/DDBJ databases">
        <authorList>
            <consortium name="Clinical and Environmental Microbiology Branch: Whole genome sequencing antimicrobial resistance pathogens in the healthcare setting"/>
        </authorList>
    </citation>
    <scope>NUCLEOTIDE SEQUENCE</scope>
    <source>
        <strain evidence="1">1924188</strain>
    </source>
</reference>
<dbReference type="Proteomes" id="UP000288730">
    <property type="component" value="Unassembled WGS sequence"/>
</dbReference>
<dbReference type="RefSeq" id="WP_000785563.1">
    <property type="nucleotide sequence ID" value="NZ_AP018784.2"/>
</dbReference>
<gene>
    <name evidence="4" type="ORF">EPS76_17405</name>
    <name evidence="2" type="ORF">GRC73_12155</name>
    <name evidence="3" type="ORF">HIE29_004197</name>
    <name evidence="5" type="ORF">OGM49_13910</name>
    <name evidence="1" type="ORF">R8O40_003768</name>
</gene>
<reference evidence="2" key="3">
    <citation type="submission" date="2019-12" db="EMBL/GenBank/DDBJ databases">
        <authorList>
            <consortium name="NCBI Pathogen Detection Project"/>
        </authorList>
    </citation>
    <scope>NUCLEOTIDE SEQUENCE</scope>
    <source>
        <strain evidence="3">C0382</strain>
        <strain evidence="2">EC00763</strain>
    </source>
</reference>
<dbReference type="Pfam" id="PF04985">
    <property type="entry name" value="Phage_tube"/>
    <property type="match status" value="1"/>
</dbReference>
<dbReference type="EMBL" id="DABBJX010000011">
    <property type="protein sequence ID" value="HAH4524760.1"/>
    <property type="molecule type" value="Genomic_DNA"/>
</dbReference>
<dbReference type="Proteomes" id="UP001180189">
    <property type="component" value="Chromosome"/>
</dbReference>
<evidence type="ECO:0000313" key="2">
    <source>
        <dbReference type="EMBL" id="HAH4524760.1"/>
    </source>
</evidence>
<organism evidence="2">
    <name type="scientific">Escherichia coli</name>
    <dbReference type="NCBI Taxonomy" id="562"/>
    <lineage>
        <taxon>Bacteria</taxon>
        <taxon>Pseudomonadati</taxon>
        <taxon>Pseudomonadota</taxon>
        <taxon>Gammaproteobacteria</taxon>
        <taxon>Enterobacterales</taxon>
        <taxon>Enterobacteriaceae</taxon>
        <taxon>Escherichia</taxon>
    </lineage>
</organism>
<evidence type="ECO:0000313" key="5">
    <source>
        <dbReference type="EMBL" id="WLM93846.1"/>
    </source>
</evidence>
<reference evidence="4 6" key="2">
    <citation type="submission" date="2019-01" db="EMBL/GenBank/DDBJ databases">
        <title>Genomic analysis of febrile catheter-associated UTI E. coli isolates.</title>
        <authorList>
            <person name="Potter R."/>
            <person name="Zou Z."/>
            <person name="Henderson J."/>
            <person name="Dantas G."/>
        </authorList>
    </citation>
    <scope>NUCLEOTIDE SEQUENCE [LARGE SCALE GENOMIC DNA]</scope>
    <source>
        <strain evidence="4 6">29_CAASB</strain>
    </source>
</reference>
<accession>A0A061K3S3</accession>
<sequence length="170" mass="18603">MADSNTYRAFALFVQGERVLNCTEYTPVDMKIIEDDFKTGAMDTAITLDGGMEKMSASFKVSGSDSGVMGYLGLIPGAKTRFEIRSAYTDNYGVNFERIDTYEGLITAITDDAQGTDSKSAVGQSVTIAPSYYKRVQNGKIIYEIHPAKMKRVINGVDVLAGVARILHVY</sequence>
<dbReference type="InterPro" id="IPR006498">
    <property type="entry name" value="Tail_tube"/>
</dbReference>